<comment type="caution">
    <text evidence="1">The sequence shown here is derived from an EMBL/GenBank/DDBJ whole genome shotgun (WGS) entry which is preliminary data.</text>
</comment>
<protein>
    <submittedName>
        <fullName evidence="1">Uncharacterized protein</fullName>
    </submittedName>
</protein>
<gene>
    <name evidence="1" type="ORF">B2J69_09775</name>
</gene>
<dbReference type="Proteomes" id="UP000192769">
    <property type="component" value="Unassembled WGS sequence"/>
</dbReference>
<dbReference type="EMBL" id="MWUE01000014">
    <property type="protein sequence ID" value="OQP34064.1"/>
    <property type="molecule type" value="Genomic_DNA"/>
</dbReference>
<accession>A0A1V9DJX6</accession>
<organism evidence="1 2">
    <name type="scientific">Pantoea latae</name>
    <dbReference type="NCBI Taxonomy" id="1964541"/>
    <lineage>
        <taxon>Bacteria</taxon>
        <taxon>Pseudomonadati</taxon>
        <taxon>Pseudomonadota</taxon>
        <taxon>Gammaproteobacteria</taxon>
        <taxon>Enterobacterales</taxon>
        <taxon>Erwiniaceae</taxon>
        <taxon>Pantoea</taxon>
    </lineage>
</organism>
<dbReference type="RefSeq" id="WP_081138812.1">
    <property type="nucleotide sequence ID" value="NZ_MWUE01000014.1"/>
</dbReference>
<evidence type="ECO:0000313" key="2">
    <source>
        <dbReference type="Proteomes" id="UP000192769"/>
    </source>
</evidence>
<proteinExistence type="predicted"/>
<sequence>MSDHFHPDKTQRHDNFHLRLLITKRGKRNAFAPKAQRHQLIIQCGITPFWFNQTGAIVDKNNFNRE</sequence>
<dbReference type="AlphaFoldDB" id="A0A1V9DJX6"/>
<reference evidence="1 2" key="1">
    <citation type="submission" date="2017-02" db="EMBL/GenBank/DDBJ databases">
        <title>Whole genome shotgun sequence of Pantoea agglomerans strain AS1 isolated from a cycad, Zamia floridana in Central Florida, USA.</title>
        <authorList>
            <person name="Lata P."/>
            <person name="Govindarajan S."/>
            <person name="Qi F."/>
            <person name="Li J.-L."/>
            <person name="Maurya S.K."/>
            <person name="Sahoo M.K."/>
        </authorList>
    </citation>
    <scope>NUCLEOTIDE SEQUENCE [LARGE SCALE GENOMIC DNA]</scope>
    <source>
        <strain evidence="1 2">AS1</strain>
    </source>
</reference>
<evidence type="ECO:0000313" key="1">
    <source>
        <dbReference type="EMBL" id="OQP34064.1"/>
    </source>
</evidence>
<keyword evidence="2" id="KW-1185">Reference proteome</keyword>
<name>A0A1V9DJX6_9GAMM</name>